<evidence type="ECO:0000313" key="2">
    <source>
        <dbReference type="EMBL" id="OAY25440.1"/>
    </source>
</evidence>
<keyword evidence="1" id="KW-0812">Transmembrane</keyword>
<accession>A0A2C9U867</accession>
<proteinExistence type="predicted"/>
<feature type="transmembrane region" description="Helical" evidence="1">
    <location>
        <begin position="12"/>
        <end position="31"/>
    </location>
</feature>
<dbReference type="EMBL" id="CM004403">
    <property type="protein sequence ID" value="OAY25440.1"/>
    <property type="molecule type" value="Genomic_DNA"/>
</dbReference>
<dbReference type="STRING" id="3983.A0A2C9U867"/>
<name>A0A2C9U867_MANES</name>
<dbReference type="PANTHER" id="PTHR37705">
    <property type="entry name" value="BNAA08G11710D PROTEIN"/>
    <property type="match status" value="1"/>
</dbReference>
<gene>
    <name evidence="2" type="ORF">MANES_17G094900</name>
</gene>
<keyword evidence="1" id="KW-0472">Membrane</keyword>
<protein>
    <submittedName>
        <fullName evidence="2">Uncharacterized protein</fullName>
    </submittedName>
</protein>
<dbReference type="PANTHER" id="PTHR37705:SF1">
    <property type="entry name" value="TRANSMEMBRANE PROTEIN"/>
    <property type="match status" value="1"/>
</dbReference>
<dbReference type="AlphaFoldDB" id="A0A2C9U867"/>
<organism evidence="2">
    <name type="scientific">Manihot esculenta</name>
    <name type="common">Cassava</name>
    <name type="synonym">Jatropha manihot</name>
    <dbReference type="NCBI Taxonomy" id="3983"/>
    <lineage>
        <taxon>Eukaryota</taxon>
        <taxon>Viridiplantae</taxon>
        <taxon>Streptophyta</taxon>
        <taxon>Embryophyta</taxon>
        <taxon>Tracheophyta</taxon>
        <taxon>Spermatophyta</taxon>
        <taxon>Magnoliopsida</taxon>
        <taxon>eudicotyledons</taxon>
        <taxon>Gunneridae</taxon>
        <taxon>Pentapetalae</taxon>
        <taxon>rosids</taxon>
        <taxon>fabids</taxon>
        <taxon>Malpighiales</taxon>
        <taxon>Euphorbiaceae</taxon>
        <taxon>Crotonoideae</taxon>
        <taxon>Manihoteae</taxon>
        <taxon>Manihot</taxon>
    </lineage>
</organism>
<reference evidence="2" key="1">
    <citation type="submission" date="2016-02" db="EMBL/GenBank/DDBJ databases">
        <title>WGS assembly of Manihot esculenta.</title>
        <authorList>
            <person name="Bredeson J.V."/>
            <person name="Prochnik S.E."/>
            <person name="Lyons J.B."/>
            <person name="Schmutz J."/>
            <person name="Grimwood J."/>
            <person name="Vrebalov J."/>
            <person name="Bart R.S."/>
            <person name="Amuge T."/>
            <person name="Ferguson M.E."/>
            <person name="Green R."/>
            <person name="Putnam N."/>
            <person name="Stites J."/>
            <person name="Rounsley S."/>
            <person name="Rokhsar D.S."/>
        </authorList>
    </citation>
    <scope>NUCLEOTIDE SEQUENCE [LARGE SCALE GENOMIC DNA]</scope>
    <source>
        <tissue evidence="2">Leaf</tissue>
    </source>
</reference>
<keyword evidence="1" id="KW-1133">Transmembrane helix</keyword>
<sequence length="65" mass="7530">MVIQRFEMCIQLLRLAMEFIIAVAEAIGIVIEQNTSHHRLPSHPYAASVPFVELFVHMKEIFYSL</sequence>
<evidence type="ECO:0000256" key="1">
    <source>
        <dbReference type="SAM" id="Phobius"/>
    </source>
</evidence>